<protein>
    <recommendedName>
        <fullName evidence="1">UPF0597 protein KL86DPRO_20242</fullName>
    </recommendedName>
</protein>
<organism evidence="3">
    <name type="scientific">uncultured delta proteobacterium</name>
    <dbReference type="NCBI Taxonomy" id="34034"/>
    <lineage>
        <taxon>Bacteria</taxon>
        <taxon>Deltaproteobacteria</taxon>
        <taxon>environmental samples</taxon>
    </lineage>
</organism>
<accession>A0A212JX75</accession>
<sequence length="421" mass="43413">MDMKTFLMQEVKPAFGCTEPGAVALAAAIAAREHKYAIDAIAIRMSVNIFKNGRSVGLPGLDGLRGNVLAAAIGACGGDADKGLMVLQGVSADVVKKAEDLVSRGKVTQDIVDDVPSMWVEVTVFGEGHSAQCTLAHKHDRVEKIVVDGTVTFAAPSVSMGNPDKVYEEIRTLAMADLWNLALNIDEADSAALLEGARMNMSVAEAGMARDWGIGVGFDRPDSEKTLGARVRQAAAAASEVRMGGGDYPVMSSAGSGNHGITAIVPLVVAARELGTGDAKLARALAISHLVCAYLKAHTGRLTPICGCAVAAGAGAAAGLVLMQGGTADMAERAVNTFVASLVGMLCDGAKETCSLKVGSAAAEAWSAATLALHNGGVKFEQGLAAPTIKETGKILESLSRGVFKELDHHMAAIMLERSAC</sequence>
<evidence type="ECO:0000259" key="2">
    <source>
        <dbReference type="Pfam" id="PF03313"/>
    </source>
</evidence>
<dbReference type="EMBL" id="FLUQ01000002">
    <property type="protein sequence ID" value="SBW04007.1"/>
    <property type="molecule type" value="Genomic_DNA"/>
</dbReference>
<dbReference type="GO" id="GO:0019450">
    <property type="term" value="P:L-cysteine catabolic process to pyruvate"/>
    <property type="evidence" value="ECO:0007669"/>
    <property type="project" value="TreeGrafter"/>
</dbReference>
<dbReference type="PIRSF" id="PIRSF006054">
    <property type="entry name" value="UCP006054"/>
    <property type="match status" value="1"/>
</dbReference>
<reference evidence="3" key="1">
    <citation type="submission" date="2016-04" db="EMBL/GenBank/DDBJ databases">
        <authorList>
            <person name="Evans L.H."/>
            <person name="Alamgir A."/>
            <person name="Owens N."/>
            <person name="Weber N.D."/>
            <person name="Virtaneva K."/>
            <person name="Barbian K."/>
            <person name="Babar A."/>
            <person name="Rosenke K."/>
        </authorList>
    </citation>
    <scope>NUCLEOTIDE SEQUENCE</scope>
    <source>
        <strain evidence="3">86</strain>
    </source>
</reference>
<dbReference type="PANTHER" id="PTHR30501:SF2">
    <property type="entry name" value="UPF0597 PROTEIN YHAM"/>
    <property type="match status" value="1"/>
</dbReference>
<comment type="similarity">
    <text evidence="1">Belongs to the UPF0597 family.</text>
</comment>
<dbReference type="InterPro" id="IPR021144">
    <property type="entry name" value="UPF0597"/>
</dbReference>
<dbReference type="PANTHER" id="PTHR30501">
    <property type="entry name" value="UPF0597 PROTEIN YHAM"/>
    <property type="match status" value="1"/>
</dbReference>
<evidence type="ECO:0000313" key="3">
    <source>
        <dbReference type="EMBL" id="SBW04007.1"/>
    </source>
</evidence>
<dbReference type="HAMAP" id="MF_01845">
    <property type="entry name" value="UPF0597"/>
    <property type="match status" value="1"/>
</dbReference>
<feature type="domain" description="Serine dehydratase-like alpha subunit" evidence="2">
    <location>
        <begin position="190"/>
        <end position="397"/>
    </location>
</feature>
<name>A0A212JX75_9DELT</name>
<gene>
    <name evidence="3" type="ORF">KL86DPRO_20242</name>
</gene>
<dbReference type="InterPro" id="IPR005130">
    <property type="entry name" value="Ser_deHydtase-like_asu"/>
</dbReference>
<dbReference type="Pfam" id="PF03313">
    <property type="entry name" value="SDH_alpha"/>
    <property type="match status" value="1"/>
</dbReference>
<proteinExistence type="inferred from homology"/>
<dbReference type="AlphaFoldDB" id="A0A212JX75"/>
<dbReference type="GO" id="GO:0080146">
    <property type="term" value="F:L-cysteine desulfhydrase activity"/>
    <property type="evidence" value="ECO:0007669"/>
    <property type="project" value="TreeGrafter"/>
</dbReference>
<evidence type="ECO:0000256" key="1">
    <source>
        <dbReference type="HAMAP-Rule" id="MF_01845"/>
    </source>
</evidence>